<evidence type="ECO:0000256" key="1">
    <source>
        <dbReference type="SAM" id="SignalP"/>
    </source>
</evidence>
<sequence>MSLSKVATVVVLSSTLASAAALAQDQQCDFSFNHDLVISDTRLEVMEEGRTLYRFEEGRLWVEGERIPLDGSQQQAMSDFQLAIYNQMPATIELVEQALEMASVALDAVATEFAELGVDMDNLRDVADTLAQSVREKIALEDGSYRLVGGDFDQFGDQFDQEFERQLEAAVTQSIGAIMMQMGSAMVNGEGEGFEAKMEAFGERMERMGEQLEQRFEGQEQSLEIQAEALCRQWQQLDEMETQLQQQIPQLQPFDQLEVKADKLAYRWY</sequence>
<dbReference type="Pfam" id="PF11101">
    <property type="entry name" value="DUF2884"/>
    <property type="match status" value="1"/>
</dbReference>
<evidence type="ECO:0000313" key="2">
    <source>
        <dbReference type="EMBL" id="TKB48750.1"/>
    </source>
</evidence>
<dbReference type="Proteomes" id="UP000305674">
    <property type="component" value="Unassembled WGS sequence"/>
</dbReference>
<dbReference type="RefSeq" id="WP_136853427.1">
    <property type="nucleotide sequence ID" value="NZ_SWCI01000006.1"/>
</dbReference>
<organism evidence="2 3">
    <name type="scientific">Ferrimonas sediminicola</name>
    <dbReference type="NCBI Taxonomy" id="2569538"/>
    <lineage>
        <taxon>Bacteria</taxon>
        <taxon>Pseudomonadati</taxon>
        <taxon>Pseudomonadota</taxon>
        <taxon>Gammaproteobacteria</taxon>
        <taxon>Alteromonadales</taxon>
        <taxon>Ferrimonadaceae</taxon>
        <taxon>Ferrimonas</taxon>
    </lineage>
</organism>
<proteinExistence type="predicted"/>
<dbReference type="InterPro" id="IPR021307">
    <property type="entry name" value="DUF2884"/>
</dbReference>
<keyword evidence="1" id="KW-0732">Signal</keyword>
<comment type="caution">
    <text evidence="2">The sequence shown here is derived from an EMBL/GenBank/DDBJ whole genome shotgun (WGS) entry which is preliminary data.</text>
</comment>
<dbReference type="OrthoDB" id="6399077at2"/>
<gene>
    <name evidence="2" type="ORF">FCL40_11415</name>
</gene>
<feature type="chain" id="PRO_5020911169" evidence="1">
    <location>
        <begin position="24"/>
        <end position="269"/>
    </location>
</feature>
<evidence type="ECO:0000313" key="3">
    <source>
        <dbReference type="Proteomes" id="UP000305674"/>
    </source>
</evidence>
<dbReference type="EMBL" id="SWCI01000006">
    <property type="protein sequence ID" value="TKB48750.1"/>
    <property type="molecule type" value="Genomic_DNA"/>
</dbReference>
<protein>
    <submittedName>
        <fullName evidence="2">DUF2884 family protein</fullName>
    </submittedName>
</protein>
<name>A0A4U1BCV1_9GAMM</name>
<keyword evidence="3" id="KW-1185">Reference proteome</keyword>
<feature type="signal peptide" evidence="1">
    <location>
        <begin position="1"/>
        <end position="23"/>
    </location>
</feature>
<accession>A0A4U1BCV1</accession>
<dbReference type="AlphaFoldDB" id="A0A4U1BCV1"/>
<reference evidence="2 3" key="1">
    <citation type="submission" date="2019-04" db="EMBL/GenBank/DDBJ databases">
        <authorList>
            <person name="Hwang J.C."/>
        </authorList>
    </citation>
    <scope>NUCLEOTIDE SEQUENCE [LARGE SCALE GENOMIC DNA]</scope>
    <source>
        <strain evidence="2 3">IMCC35001</strain>
    </source>
</reference>